<proteinExistence type="predicted"/>
<evidence type="ECO:0000313" key="3">
    <source>
        <dbReference type="Proteomes" id="UP000028602"/>
    </source>
</evidence>
<keyword evidence="3" id="KW-1185">Reference proteome</keyword>
<sequence length="94" mass="10654">MKIFRVGVSLFFLFFCLSSYSSDGTIQFTGYIYQSACGYDYHNSEFNCPKTIRPVATQALPQLTTATLPPDFGTSQMNWLNTTHSRGIMTLSYR</sequence>
<feature type="signal peptide" evidence="1">
    <location>
        <begin position="1"/>
        <end position="21"/>
    </location>
</feature>
<evidence type="ECO:0000256" key="1">
    <source>
        <dbReference type="SAM" id="SignalP"/>
    </source>
</evidence>
<accession>A0A085JEM6</accession>
<dbReference type="AlphaFoldDB" id="A0A085JEM6"/>
<keyword evidence="1" id="KW-0732">Signal</keyword>
<reference evidence="2 3" key="1">
    <citation type="submission" date="2014-05" db="EMBL/GenBank/DDBJ databases">
        <title>ATOL: Assembling a taxonomically balanced genome-scale reconstruction of the evolutionary history of the Enterobacteriaceae.</title>
        <authorList>
            <person name="Plunkett G.III."/>
            <person name="Neeno-Eckwall E.C."/>
            <person name="Glasner J.D."/>
            <person name="Perna N.T."/>
        </authorList>
    </citation>
    <scope>NUCLEOTIDE SEQUENCE [LARGE SCALE GENOMIC DNA]</scope>
    <source>
        <strain evidence="2 3">ATCC 33301</strain>
    </source>
</reference>
<comment type="caution">
    <text evidence="2">The sequence shown here is derived from an EMBL/GenBank/DDBJ whole genome shotgun (WGS) entry which is preliminary data.</text>
</comment>
<dbReference type="RefSeq" id="WP_025903153.1">
    <property type="nucleotide sequence ID" value="NZ_ATMJ01000024.1"/>
</dbReference>
<dbReference type="EMBL" id="JMPR01000035">
    <property type="protein sequence ID" value="KFD18922.1"/>
    <property type="molecule type" value="Genomic_DNA"/>
</dbReference>
<evidence type="ECO:0000313" key="2">
    <source>
        <dbReference type="EMBL" id="KFD18922.1"/>
    </source>
</evidence>
<feature type="chain" id="PRO_5001793565" description="Fimbrial adhesin" evidence="1">
    <location>
        <begin position="22"/>
        <end position="94"/>
    </location>
</feature>
<organism evidence="2 3">
    <name type="scientific">Tatumella ptyseos ATCC 33301</name>
    <dbReference type="NCBI Taxonomy" id="1005995"/>
    <lineage>
        <taxon>Bacteria</taxon>
        <taxon>Pseudomonadati</taxon>
        <taxon>Pseudomonadota</taxon>
        <taxon>Gammaproteobacteria</taxon>
        <taxon>Enterobacterales</taxon>
        <taxon>Erwiniaceae</taxon>
        <taxon>Tatumella</taxon>
    </lineage>
</organism>
<evidence type="ECO:0008006" key="4">
    <source>
        <dbReference type="Google" id="ProtNLM"/>
    </source>
</evidence>
<gene>
    <name evidence="2" type="ORF">GTPT_2223</name>
</gene>
<protein>
    <recommendedName>
        <fullName evidence="4">Fimbrial adhesin</fullName>
    </recommendedName>
</protein>
<name>A0A085JEM6_9GAMM</name>
<dbReference type="Proteomes" id="UP000028602">
    <property type="component" value="Unassembled WGS sequence"/>
</dbReference>